<organism evidence="1 2">
    <name type="scientific">Cryptosporidium xiaoi</name>
    <dbReference type="NCBI Taxonomy" id="659607"/>
    <lineage>
        <taxon>Eukaryota</taxon>
        <taxon>Sar</taxon>
        <taxon>Alveolata</taxon>
        <taxon>Apicomplexa</taxon>
        <taxon>Conoidasida</taxon>
        <taxon>Coccidia</taxon>
        <taxon>Eucoccidiorida</taxon>
        <taxon>Eimeriorina</taxon>
        <taxon>Cryptosporidiidae</taxon>
        <taxon>Cryptosporidium</taxon>
    </lineage>
</organism>
<proteinExistence type="predicted"/>
<sequence>MNLKKGYFCFIASRVFSPTYSVGAPNNILKDSLANQDGVKEEALMVGNHPNNVASSLIVITNNKLELNFGKEKLLKFLLNSAIEMQKLLDSIFMHCTNFVENELLTNIFNENLLTQIDLSVNFGLSIINSKLKSYEKKVNLEKGLRKYYDNNTEEKEILLIESIIVATISELEISISNTKKGRCISRIINLITTQYESVAREILSTIKTVEKLSKESASILSVKEQIKLLEAQIKHIKHIITEKNKEIEM</sequence>
<evidence type="ECO:0000313" key="1">
    <source>
        <dbReference type="EMBL" id="KAK6588513.1"/>
    </source>
</evidence>
<reference evidence="1 2" key="1">
    <citation type="submission" date="2023-10" db="EMBL/GenBank/DDBJ databases">
        <title>Comparative genomics analysis reveals potential genetic determinants of host preference in Cryptosporidium xiaoi.</title>
        <authorList>
            <person name="Xiao L."/>
            <person name="Li J."/>
        </authorList>
    </citation>
    <scope>NUCLEOTIDE SEQUENCE [LARGE SCALE GENOMIC DNA]</scope>
    <source>
        <strain evidence="1 2">52996</strain>
    </source>
</reference>
<dbReference type="EMBL" id="JAWDEY010000032">
    <property type="protein sequence ID" value="KAK6588513.1"/>
    <property type="molecule type" value="Genomic_DNA"/>
</dbReference>
<accession>A0AAV9XV88</accession>
<evidence type="ECO:0000313" key="2">
    <source>
        <dbReference type="Proteomes" id="UP001311799"/>
    </source>
</evidence>
<comment type="caution">
    <text evidence="1">The sequence shown here is derived from an EMBL/GenBank/DDBJ whole genome shotgun (WGS) entry which is preliminary data.</text>
</comment>
<dbReference type="Proteomes" id="UP001311799">
    <property type="component" value="Unassembled WGS sequence"/>
</dbReference>
<protein>
    <submittedName>
        <fullName evidence="1">Uncharacterized protein</fullName>
    </submittedName>
</protein>
<name>A0AAV9XV88_9CRYT</name>
<gene>
    <name evidence="1" type="ORF">RS030_4498</name>
</gene>
<keyword evidence="2" id="KW-1185">Reference proteome</keyword>
<dbReference type="AlphaFoldDB" id="A0AAV9XV88"/>